<name>A0A1X9SKG3_9VIRU</name>
<organism evidence="1 2">
    <name type="scientific">Sulfolobus islandicus rod-shaped virus 11</name>
    <dbReference type="NCBI Taxonomy" id="1983546"/>
    <lineage>
        <taxon>Viruses</taxon>
        <taxon>Adnaviria</taxon>
        <taxon>Zilligvirae</taxon>
        <taxon>Taleaviricota</taxon>
        <taxon>Tokiviricetes</taxon>
        <taxon>Ligamenvirales</taxon>
        <taxon>Rudiviridae</taxon>
        <taxon>Usarudivirus</taxon>
        <taxon>Usarudivirus dryadis</taxon>
        <taxon>Usarudivirus SIRV11</taxon>
    </lineage>
</organism>
<dbReference type="OrthoDB" id="2250at10239"/>
<keyword evidence="2" id="KW-1185">Reference proteome</keyword>
<dbReference type="KEGG" id="vg:32878672"/>
<dbReference type="RefSeq" id="YP_009362769.1">
    <property type="nucleotide sequence ID" value="NC_034624.1"/>
</dbReference>
<dbReference type="Proteomes" id="UP000204608">
    <property type="component" value="Segment"/>
</dbReference>
<proteinExistence type="predicted"/>
<accession>A0A1X9SKG3</accession>
<evidence type="ECO:0000313" key="2">
    <source>
        <dbReference type="Proteomes" id="UP000204608"/>
    </source>
</evidence>
<dbReference type="EMBL" id="KY744234">
    <property type="protein sequence ID" value="ARQ96714.1"/>
    <property type="molecule type" value="Genomic_DNA"/>
</dbReference>
<evidence type="ECO:0000313" key="1">
    <source>
        <dbReference type="EMBL" id="ARQ96714.1"/>
    </source>
</evidence>
<sequence length="552" mass="62095">MSSNYCVKLTQEILVLSMTTANPINFTSLQFSLSVNSLVIFLFSKYPFNSGYANNFCVNQDEFGFAQVGQSFNIDLTNYQGYYMLILIYPEGINLTSVRSCDIVPNLTMTFQNTTISPIESETIINNFDGQFETDFCACYQGQSHTIGTTCSNSNYVPAISLNNLNNQLVIITCQAFYPTSNTTVEFVTPTTCSYFGAYLTAEITFIGNQQVIDFLNSNNISYSISSSTSCQAFSSISPCGLPCRSVYQISQLLSPPLKYSLITSKLWNEIVNDLYLAYTIFKYINYLSQFPYIQNIYHAISDFYNFYENFQPYVFKPLIHARKGLPLTADYFNSLIDTIIELANFANIQLRQGISHVQPDQIVKSLQFDNIIYNVNQLLTFNYNQYFLLSCYGNEFNNLLSSITTFLNVLISNPMINITIPNNVYIKNFLIYNNFNTITIYGTIANLVMNLNSGTIQLQDFSSINFLVLQNNSGIIELNNESNIHNLSINQNPGTININNNSTVNTIQIQNNSGIININDNAIIENLICSQNIGTVNISSNAIVINNQCSS</sequence>
<reference evidence="1 2" key="1">
    <citation type="journal article" date="2017" name="Viruses">
        <title>Differentiation and structure in Sulfolobus islandicus rod-shaped virus populations.</title>
        <authorList>
            <person name="Bautista M.A."/>
            <person name="Black J.A."/>
            <person name="Youngblut N.D."/>
            <person name="Whitaker R.J."/>
        </authorList>
    </citation>
    <scope>NUCLEOTIDE SEQUENCE [LARGE SCALE GENOMIC DNA]</scope>
</reference>
<dbReference type="GeneID" id="32878672"/>
<protein>
    <submittedName>
        <fullName evidence="1">Uncharacterized protein</fullName>
    </submittedName>
</protein>